<dbReference type="AlphaFoldDB" id="A0A8X7BX10"/>
<reference evidence="2" key="1">
    <citation type="submission" date="2020-08" db="EMBL/GenBank/DDBJ databases">
        <title>Multicomponent nature underlies the extraordinary mechanical properties of spider dragline silk.</title>
        <authorList>
            <person name="Kono N."/>
            <person name="Nakamura H."/>
            <person name="Mori M."/>
            <person name="Yoshida Y."/>
            <person name="Ohtoshi R."/>
            <person name="Malay A.D."/>
            <person name="Moran D.A.P."/>
            <person name="Tomita M."/>
            <person name="Numata K."/>
            <person name="Arakawa K."/>
        </authorList>
    </citation>
    <scope>NUCLEOTIDE SEQUENCE</scope>
</reference>
<accession>A0A8X7BX10</accession>
<gene>
    <name evidence="2" type="ORF">TNIN_424831</name>
    <name evidence="3" type="ORF">TNIN_453281</name>
</gene>
<feature type="region of interest" description="Disordered" evidence="1">
    <location>
        <begin position="28"/>
        <end position="88"/>
    </location>
</feature>
<keyword evidence="4" id="KW-1185">Reference proteome</keyword>
<evidence type="ECO:0000313" key="4">
    <source>
        <dbReference type="Proteomes" id="UP000886998"/>
    </source>
</evidence>
<dbReference type="EMBL" id="BMAV01022768">
    <property type="protein sequence ID" value="GFY78013.1"/>
    <property type="molecule type" value="Genomic_DNA"/>
</dbReference>
<feature type="compositionally biased region" description="Low complexity" evidence="1">
    <location>
        <begin position="43"/>
        <end position="60"/>
    </location>
</feature>
<name>A0A8X7BX10_9ARAC</name>
<evidence type="ECO:0000313" key="2">
    <source>
        <dbReference type="EMBL" id="GFY45767.1"/>
    </source>
</evidence>
<dbReference type="SUPFAM" id="SSF56219">
    <property type="entry name" value="DNase I-like"/>
    <property type="match status" value="1"/>
</dbReference>
<dbReference type="EMBL" id="BMAV01005035">
    <property type="protein sequence ID" value="GFY45767.1"/>
    <property type="molecule type" value="Genomic_DNA"/>
</dbReference>
<dbReference type="Gene3D" id="3.60.10.10">
    <property type="entry name" value="Endonuclease/exonuclease/phosphatase"/>
    <property type="match status" value="1"/>
</dbReference>
<evidence type="ECO:0000256" key="1">
    <source>
        <dbReference type="SAM" id="MobiDB-lite"/>
    </source>
</evidence>
<protein>
    <submittedName>
        <fullName evidence="2">Uncharacterized protein</fullName>
    </submittedName>
</protein>
<evidence type="ECO:0000313" key="3">
    <source>
        <dbReference type="EMBL" id="GFY78013.1"/>
    </source>
</evidence>
<comment type="caution">
    <text evidence="2">The sequence shown here is derived from an EMBL/GenBank/DDBJ whole genome shotgun (WGS) entry which is preliminary data.</text>
</comment>
<dbReference type="Proteomes" id="UP000886998">
    <property type="component" value="Unassembled WGS sequence"/>
</dbReference>
<sequence length="222" mass="24421">MLELALFQWEKSRQPIVNRVPSAKALINPTVQPAGPPPTFTEVTPSSLQPQVPSSSPVVERQVREPSSSTQGTYSSRPPTSCPPTTSQDPLSLAYTFAQVNDPEVRHFKRLSYNPAIALISPTIPPTGMTGGTAILVKNSKAHHSIDIRTHALENTAIVIEGRNKLTICCIYRPPRSPTQGLIHDLRRIFRNRTHCFIVVDFTTLFIAHGVRIAEVTVVDVS</sequence>
<dbReference type="InterPro" id="IPR036691">
    <property type="entry name" value="Endo/exonu/phosph_ase_sf"/>
</dbReference>
<proteinExistence type="predicted"/>
<feature type="compositionally biased region" description="Low complexity" evidence="1">
    <location>
        <begin position="73"/>
        <end position="87"/>
    </location>
</feature>
<organism evidence="2 4">
    <name type="scientific">Trichonephila inaurata madagascariensis</name>
    <dbReference type="NCBI Taxonomy" id="2747483"/>
    <lineage>
        <taxon>Eukaryota</taxon>
        <taxon>Metazoa</taxon>
        <taxon>Ecdysozoa</taxon>
        <taxon>Arthropoda</taxon>
        <taxon>Chelicerata</taxon>
        <taxon>Arachnida</taxon>
        <taxon>Araneae</taxon>
        <taxon>Araneomorphae</taxon>
        <taxon>Entelegynae</taxon>
        <taxon>Araneoidea</taxon>
        <taxon>Nephilidae</taxon>
        <taxon>Trichonephila</taxon>
        <taxon>Trichonephila inaurata</taxon>
    </lineage>
</organism>